<evidence type="ECO:0000256" key="4">
    <source>
        <dbReference type="ARBA" id="ARBA00034247"/>
    </source>
</evidence>
<dbReference type="Gene3D" id="3.30.70.270">
    <property type="match status" value="1"/>
</dbReference>
<gene>
    <name evidence="7" type="ORF">SAMN05216421_2158</name>
</gene>
<name>A0A1H1UWM4_9GAMM</name>
<dbReference type="RefSeq" id="WP_093394386.1">
    <property type="nucleotide sequence ID" value="NZ_LT629736.1"/>
</dbReference>
<comment type="catalytic activity">
    <reaction evidence="4">
        <text>2 GTP = 3',3'-c-di-GMP + 2 diphosphate</text>
        <dbReference type="Rhea" id="RHEA:24898"/>
        <dbReference type="ChEBI" id="CHEBI:33019"/>
        <dbReference type="ChEBI" id="CHEBI:37565"/>
        <dbReference type="ChEBI" id="CHEBI:58805"/>
        <dbReference type="EC" id="2.7.7.65"/>
    </reaction>
</comment>
<evidence type="ECO:0000313" key="7">
    <source>
        <dbReference type="EMBL" id="SDS76964.1"/>
    </source>
</evidence>
<evidence type="ECO:0000259" key="6">
    <source>
        <dbReference type="PROSITE" id="PS50887"/>
    </source>
</evidence>
<keyword evidence="5" id="KW-1133">Transmembrane helix</keyword>
<evidence type="ECO:0000256" key="2">
    <source>
        <dbReference type="ARBA" id="ARBA00004533"/>
    </source>
</evidence>
<dbReference type="PROSITE" id="PS50887">
    <property type="entry name" value="GGDEF"/>
    <property type="match status" value="1"/>
</dbReference>
<feature type="transmembrane region" description="Helical" evidence="5">
    <location>
        <begin position="122"/>
        <end position="140"/>
    </location>
</feature>
<dbReference type="Pfam" id="PF00990">
    <property type="entry name" value="GGDEF"/>
    <property type="match status" value="1"/>
</dbReference>
<reference evidence="8" key="1">
    <citation type="submission" date="2016-10" db="EMBL/GenBank/DDBJ databases">
        <authorList>
            <person name="Varghese N."/>
            <person name="Submissions S."/>
        </authorList>
    </citation>
    <scope>NUCLEOTIDE SEQUENCE [LARGE SCALE GENOMIC DNA]</scope>
    <source>
        <strain evidence="8">NRRL B-51270</strain>
    </source>
</reference>
<dbReference type="OrthoDB" id="9812260at2"/>
<feature type="domain" description="GGDEF" evidence="6">
    <location>
        <begin position="262"/>
        <end position="395"/>
    </location>
</feature>
<dbReference type="STRING" id="487184.SAMN05216421_2158"/>
<dbReference type="PANTHER" id="PTHR45138:SF9">
    <property type="entry name" value="DIGUANYLATE CYCLASE DGCM-RELATED"/>
    <property type="match status" value="1"/>
</dbReference>
<keyword evidence="5" id="KW-0472">Membrane</keyword>
<protein>
    <recommendedName>
        <fullName evidence="3">diguanylate cyclase</fullName>
        <ecNumber evidence="3">2.7.7.65</ecNumber>
    </recommendedName>
</protein>
<feature type="transmembrane region" description="Helical" evidence="5">
    <location>
        <begin position="145"/>
        <end position="166"/>
    </location>
</feature>
<accession>A0A1H1UWM4</accession>
<dbReference type="Proteomes" id="UP000243207">
    <property type="component" value="Chromosome I"/>
</dbReference>
<evidence type="ECO:0000313" key="8">
    <source>
        <dbReference type="Proteomes" id="UP000243207"/>
    </source>
</evidence>
<dbReference type="GO" id="GO:0005886">
    <property type="term" value="C:plasma membrane"/>
    <property type="evidence" value="ECO:0007669"/>
    <property type="project" value="UniProtKB-SubCell"/>
</dbReference>
<evidence type="ECO:0000256" key="1">
    <source>
        <dbReference type="ARBA" id="ARBA00001946"/>
    </source>
</evidence>
<evidence type="ECO:0000256" key="3">
    <source>
        <dbReference type="ARBA" id="ARBA00012528"/>
    </source>
</evidence>
<keyword evidence="5" id="KW-0812">Transmembrane</keyword>
<dbReference type="EC" id="2.7.7.65" evidence="3"/>
<dbReference type="AlphaFoldDB" id="A0A1H1UWM4"/>
<keyword evidence="8" id="KW-1185">Reference proteome</keyword>
<comment type="subcellular location">
    <subcellularLocation>
        <location evidence="2">Cell inner membrane</location>
    </subcellularLocation>
</comment>
<feature type="transmembrane region" description="Helical" evidence="5">
    <location>
        <begin position="172"/>
        <end position="191"/>
    </location>
</feature>
<dbReference type="PANTHER" id="PTHR45138">
    <property type="entry name" value="REGULATORY COMPONENTS OF SENSORY TRANSDUCTION SYSTEM"/>
    <property type="match status" value="1"/>
</dbReference>
<organism evidence="7 8">
    <name type="scientific">Halopseudomonas xinjiangensis</name>
    <dbReference type="NCBI Taxonomy" id="487184"/>
    <lineage>
        <taxon>Bacteria</taxon>
        <taxon>Pseudomonadati</taxon>
        <taxon>Pseudomonadota</taxon>
        <taxon>Gammaproteobacteria</taxon>
        <taxon>Pseudomonadales</taxon>
        <taxon>Pseudomonadaceae</taxon>
        <taxon>Halopseudomonas</taxon>
    </lineage>
</organism>
<comment type="cofactor">
    <cofactor evidence="1">
        <name>Mg(2+)</name>
        <dbReference type="ChEBI" id="CHEBI:18420"/>
    </cofactor>
</comment>
<proteinExistence type="predicted"/>
<dbReference type="EMBL" id="LT629736">
    <property type="protein sequence ID" value="SDS76964.1"/>
    <property type="molecule type" value="Genomic_DNA"/>
</dbReference>
<dbReference type="InterPro" id="IPR043128">
    <property type="entry name" value="Rev_trsase/Diguanyl_cyclase"/>
</dbReference>
<feature type="transmembrane region" description="Helical" evidence="5">
    <location>
        <begin position="97"/>
        <end position="116"/>
    </location>
</feature>
<dbReference type="InterPro" id="IPR029787">
    <property type="entry name" value="Nucleotide_cyclase"/>
</dbReference>
<dbReference type="GO" id="GO:0052621">
    <property type="term" value="F:diguanylate cyclase activity"/>
    <property type="evidence" value="ECO:0007669"/>
    <property type="project" value="UniProtKB-EC"/>
</dbReference>
<dbReference type="NCBIfam" id="TIGR00254">
    <property type="entry name" value="GGDEF"/>
    <property type="match status" value="1"/>
</dbReference>
<feature type="transmembrane region" description="Helical" evidence="5">
    <location>
        <begin position="42"/>
        <end position="60"/>
    </location>
</feature>
<dbReference type="FunFam" id="3.30.70.270:FF:000001">
    <property type="entry name" value="Diguanylate cyclase domain protein"/>
    <property type="match status" value="1"/>
</dbReference>
<dbReference type="InterPro" id="IPR000160">
    <property type="entry name" value="GGDEF_dom"/>
</dbReference>
<dbReference type="CDD" id="cd01949">
    <property type="entry name" value="GGDEF"/>
    <property type="match status" value="1"/>
</dbReference>
<feature type="transmembrane region" description="Helical" evidence="5">
    <location>
        <begin position="66"/>
        <end position="85"/>
    </location>
</feature>
<dbReference type="SMART" id="SM00267">
    <property type="entry name" value="GGDEF"/>
    <property type="match status" value="1"/>
</dbReference>
<sequence length="402" mass="45438">MKTPNERFALSSWRGEFLDPVEERAYRKHVEPMVAKHLRTSLKVWAGLLLSFGFLDFIALGWSVGFALIMGARAISAALLFLLGWRLRYNPHWATSGYAVTAMEIVGFLLFFLIHFVRPDIAIWNIGVTLILLICLYIFIPNRVVLSNLAAACGIVGTLLCLKLLGAEAPKLVGVFFFMCLPTVVGFAAALRLQIVQRQQFALHSEMVEINTSLQHEIERRESLEVELQKQATTDALTGLYNRRQYELLFHRERERSRRLGTRLSLCVLDLDHFKHINDTHGHDVGDQVLRHVAALFTRKLRQTDIVGRFGGEEFIVLLPETDLECAERLVDRLRQCLEQAPVEADGETVHVTATFGLTEVEAQDGNIEQAVKRADRALYEGKQSGRNRVVTASQEGSEDRV</sequence>
<dbReference type="SUPFAM" id="SSF55073">
    <property type="entry name" value="Nucleotide cyclase"/>
    <property type="match status" value="1"/>
</dbReference>
<evidence type="ECO:0000256" key="5">
    <source>
        <dbReference type="SAM" id="Phobius"/>
    </source>
</evidence>
<dbReference type="InterPro" id="IPR050469">
    <property type="entry name" value="Diguanylate_Cyclase"/>
</dbReference>